<dbReference type="Proteomes" id="UP000017559">
    <property type="component" value="Unassembled WGS sequence"/>
</dbReference>
<dbReference type="HOGENOM" id="CLU_458610_0_0_1"/>
<dbReference type="Pfam" id="PF01753">
    <property type="entry name" value="zf-MYND"/>
    <property type="match status" value="1"/>
</dbReference>
<evidence type="ECO:0000259" key="5">
    <source>
        <dbReference type="PROSITE" id="PS50865"/>
    </source>
</evidence>
<comment type="caution">
    <text evidence="6">The sequence shown here is derived from an EMBL/GenBank/DDBJ whole genome shotgun (WGS) entry which is preliminary data.</text>
</comment>
<dbReference type="STRING" id="1381753.V2X233"/>
<organism evidence="6 7">
    <name type="scientific">Moniliophthora roreri (strain MCA 2997)</name>
    <name type="common">Cocoa frosty pod rot fungus</name>
    <name type="synonym">Crinipellis roreri</name>
    <dbReference type="NCBI Taxonomy" id="1381753"/>
    <lineage>
        <taxon>Eukaryota</taxon>
        <taxon>Fungi</taxon>
        <taxon>Dikarya</taxon>
        <taxon>Basidiomycota</taxon>
        <taxon>Agaricomycotina</taxon>
        <taxon>Agaricomycetes</taxon>
        <taxon>Agaricomycetidae</taxon>
        <taxon>Agaricales</taxon>
        <taxon>Marasmiineae</taxon>
        <taxon>Marasmiaceae</taxon>
        <taxon>Moniliophthora</taxon>
    </lineage>
</organism>
<dbReference type="EMBL" id="AWSO01000881">
    <property type="protein sequence ID" value="ESK86831.1"/>
    <property type="molecule type" value="Genomic_DNA"/>
</dbReference>
<dbReference type="PROSITE" id="PS50865">
    <property type="entry name" value="ZF_MYND_2"/>
    <property type="match status" value="1"/>
</dbReference>
<evidence type="ECO:0000256" key="1">
    <source>
        <dbReference type="ARBA" id="ARBA00022723"/>
    </source>
</evidence>
<proteinExistence type="predicted"/>
<dbReference type="GO" id="GO:0008270">
    <property type="term" value="F:zinc ion binding"/>
    <property type="evidence" value="ECO:0007669"/>
    <property type="project" value="UniProtKB-KW"/>
</dbReference>
<protein>
    <submittedName>
        <fullName evidence="6">Mynd domain</fullName>
    </submittedName>
</protein>
<evidence type="ECO:0000313" key="6">
    <source>
        <dbReference type="EMBL" id="ESK86831.1"/>
    </source>
</evidence>
<gene>
    <name evidence="6" type="ORF">Moror_15103</name>
</gene>
<evidence type="ECO:0000256" key="2">
    <source>
        <dbReference type="ARBA" id="ARBA00022771"/>
    </source>
</evidence>
<evidence type="ECO:0000256" key="4">
    <source>
        <dbReference type="PROSITE-ProRule" id="PRU00134"/>
    </source>
</evidence>
<dbReference type="InterPro" id="IPR002893">
    <property type="entry name" value="Znf_MYND"/>
</dbReference>
<accession>V2X233</accession>
<keyword evidence="3" id="KW-0862">Zinc</keyword>
<dbReference type="SUPFAM" id="SSF144232">
    <property type="entry name" value="HIT/MYND zinc finger-like"/>
    <property type="match status" value="1"/>
</dbReference>
<sequence>MLGDQNSRQEIFLCRGHEECKALFEAISRSLPTTLSPGEICAPLLSPPPPNLRYDTSVPEYRAKSILHSIHVISRAVTLEEPRGLELVKRLWGMMCAHTIMLLDSFVVSGTPTTPAGRDFQERVFVAVTYLLLVPVRLVMQYSVREQTALIKSYPDFLPYIFQVVFRLAQLHHPWFGTISMRLLRLDDNSLADSQLRAAFPDIKRQYDIPNICVGLLKHELAKSDSELDGYMFPSLLSVMIICIKYDPDIREELLSRNVIIYLSETALRFTSVLRFCKSTDDVDIACQAIVLSCDFIYARTSGGFTWLVQALDGRILQSIQHLPSFFSTPRTYSEELPDIVKRYHRVVSALMPFLILRSVLNRVLREVKELKDTGFLQKAASLPPLHDLVNAVMALDREAWRIKLLMYEFDDGDEFAMCCLNRTCPRKKAPEKKRIKYKRCSRCYGATYCSRKCQAACWESHKRLCIKSNRPELGQSYLLSMLDEGFIRFLVSREILTLRDELWRKTSKTVIAEFDFRKMPMTFSVVPISSAQGMCKLDHTCPARERLTAQRKKLDPRRQILVHVLAPSTAPCEPRWIYREDLVEYKRYDIFVTF</sequence>
<feature type="domain" description="MYND-type" evidence="5">
    <location>
        <begin position="422"/>
        <end position="466"/>
    </location>
</feature>
<dbReference type="OrthoDB" id="432970at2759"/>
<keyword evidence="2 4" id="KW-0863">Zinc-finger</keyword>
<dbReference type="Gene3D" id="6.10.140.2220">
    <property type="match status" value="1"/>
</dbReference>
<dbReference type="AlphaFoldDB" id="V2X233"/>
<reference evidence="6 7" key="1">
    <citation type="journal article" date="2014" name="BMC Genomics">
        <title>Genome and secretome analysis of the hemibiotrophic fungal pathogen, Moniliophthora roreri, which causes frosty pod rot disease of cacao: mechanisms of the biotrophic and necrotrophic phases.</title>
        <authorList>
            <person name="Meinhardt L.W."/>
            <person name="Costa G.G.L."/>
            <person name="Thomazella D.P.T."/>
            <person name="Teixeira P.J.P.L."/>
            <person name="Carazzolle M.F."/>
            <person name="Schuster S.C."/>
            <person name="Carlson J.E."/>
            <person name="Guiltinan M.J."/>
            <person name="Mieczkowski P."/>
            <person name="Farmer A."/>
            <person name="Ramaraj T."/>
            <person name="Crozier J."/>
            <person name="Davis R.E."/>
            <person name="Shao J."/>
            <person name="Melnick R.L."/>
            <person name="Pereira G.A.G."/>
            <person name="Bailey B.A."/>
        </authorList>
    </citation>
    <scope>NUCLEOTIDE SEQUENCE [LARGE SCALE GENOMIC DNA]</scope>
    <source>
        <strain evidence="6 7">MCA 2997</strain>
    </source>
</reference>
<evidence type="ECO:0000256" key="3">
    <source>
        <dbReference type="ARBA" id="ARBA00022833"/>
    </source>
</evidence>
<evidence type="ECO:0000313" key="7">
    <source>
        <dbReference type="Proteomes" id="UP000017559"/>
    </source>
</evidence>
<keyword evidence="1" id="KW-0479">Metal-binding</keyword>
<dbReference type="KEGG" id="mrr:Moror_15103"/>
<name>V2X233_MONRO</name>
<keyword evidence="7" id="KW-1185">Reference proteome</keyword>